<evidence type="ECO:0000313" key="1">
    <source>
        <dbReference type="EMBL" id="CDW74300.1"/>
    </source>
</evidence>
<protein>
    <submittedName>
        <fullName evidence="1">Uncharacterized protein</fullName>
    </submittedName>
</protein>
<dbReference type="Proteomes" id="UP000039865">
    <property type="component" value="Unassembled WGS sequence"/>
</dbReference>
<organism evidence="1 2">
    <name type="scientific">Stylonychia lemnae</name>
    <name type="common">Ciliate</name>
    <dbReference type="NCBI Taxonomy" id="5949"/>
    <lineage>
        <taxon>Eukaryota</taxon>
        <taxon>Sar</taxon>
        <taxon>Alveolata</taxon>
        <taxon>Ciliophora</taxon>
        <taxon>Intramacronucleata</taxon>
        <taxon>Spirotrichea</taxon>
        <taxon>Stichotrichia</taxon>
        <taxon>Sporadotrichida</taxon>
        <taxon>Oxytrichidae</taxon>
        <taxon>Stylonychinae</taxon>
        <taxon>Stylonychia</taxon>
    </lineage>
</organism>
<evidence type="ECO:0000313" key="2">
    <source>
        <dbReference type="Proteomes" id="UP000039865"/>
    </source>
</evidence>
<name>A0A077ZWL7_STYLE</name>
<reference evidence="1 2" key="1">
    <citation type="submission" date="2014-06" db="EMBL/GenBank/DDBJ databases">
        <authorList>
            <person name="Swart Estienne"/>
        </authorList>
    </citation>
    <scope>NUCLEOTIDE SEQUENCE [LARGE SCALE GENOMIC DNA]</scope>
    <source>
        <strain evidence="1 2">130c</strain>
    </source>
</reference>
<keyword evidence="2" id="KW-1185">Reference proteome</keyword>
<proteinExistence type="predicted"/>
<accession>A0A077ZWL7</accession>
<dbReference type="EMBL" id="CCKQ01003195">
    <property type="protein sequence ID" value="CDW74300.1"/>
    <property type="molecule type" value="Genomic_DNA"/>
</dbReference>
<sequence>MVEETKNIVMANNPQRNQGIFIKCDFYKELKQFKFKDNYLMPQSFFTSTLKYQFYEVPLNPTKKQILNSVQKGLDKFFQEKNTSVLLVTFCGKLVSSKQDKSKYNVVVKSESFDKNNQEEIIDLEYLILDLV</sequence>
<dbReference type="InParanoid" id="A0A077ZWL7"/>
<dbReference type="AlphaFoldDB" id="A0A077ZWL7"/>
<gene>
    <name evidence="1" type="primary">Contig8777.g9367</name>
    <name evidence="1" type="ORF">STYLEM_3294</name>
</gene>